<name>E3JA10_PSEI1</name>
<dbReference type="STRING" id="298654.FraEuI1c_0489"/>
<keyword evidence="2" id="KW-1185">Reference proteome</keyword>
<evidence type="ECO:0000313" key="1">
    <source>
        <dbReference type="EMBL" id="ADP78572.1"/>
    </source>
</evidence>
<proteinExistence type="predicted"/>
<dbReference type="AlphaFoldDB" id="E3JA10"/>
<dbReference type="Gene3D" id="3.40.50.300">
    <property type="entry name" value="P-loop containing nucleotide triphosphate hydrolases"/>
    <property type="match status" value="1"/>
</dbReference>
<dbReference type="EMBL" id="CP002299">
    <property type="protein sequence ID" value="ADP78572.1"/>
    <property type="molecule type" value="Genomic_DNA"/>
</dbReference>
<dbReference type="Pfam" id="PF17784">
    <property type="entry name" value="Sulfotransfer_4"/>
    <property type="match status" value="1"/>
</dbReference>
<dbReference type="SUPFAM" id="SSF52540">
    <property type="entry name" value="P-loop containing nucleoside triphosphate hydrolases"/>
    <property type="match status" value="1"/>
</dbReference>
<accession>E3JA10</accession>
<sequence length="224" mass="24719">MLDIIGVGFGRTGTLSLKSALEQLGFGPCHHGDEVIAHRETAVDWIQAADGRPVDWDAIYDGYRSTVDWPGARFWRELTAHFPEAKVILTFRDPEQWYESMCNTVFRAISNVPAQVPPEVLPLITMIRRVTMDGVFGGEVPDRETALRIFAEHIEAVRAQIPGDRLLIFDVAEGWGPLCAFLDVPVPATPFPRANDQDFFTTTHQTRLATAALAAAAGDEASKS</sequence>
<dbReference type="PANTHER" id="PTHR36978">
    <property type="entry name" value="P-LOOP CONTAINING NUCLEOTIDE TRIPHOSPHATE HYDROLASE"/>
    <property type="match status" value="1"/>
</dbReference>
<dbReference type="eggNOG" id="COG1216">
    <property type="taxonomic scope" value="Bacteria"/>
</dbReference>
<dbReference type="KEGG" id="fri:FraEuI1c_0489"/>
<dbReference type="InterPro" id="IPR027417">
    <property type="entry name" value="P-loop_NTPase"/>
</dbReference>
<dbReference type="InParanoid" id="E3JA10"/>
<dbReference type="Proteomes" id="UP000002484">
    <property type="component" value="Chromosome"/>
</dbReference>
<evidence type="ECO:0000313" key="2">
    <source>
        <dbReference type="Proteomes" id="UP000002484"/>
    </source>
</evidence>
<evidence type="ECO:0008006" key="3">
    <source>
        <dbReference type="Google" id="ProtNLM"/>
    </source>
</evidence>
<dbReference type="InterPro" id="IPR040632">
    <property type="entry name" value="Sulfotransfer_4"/>
</dbReference>
<dbReference type="PANTHER" id="PTHR36978:SF4">
    <property type="entry name" value="P-LOOP CONTAINING NUCLEOSIDE TRIPHOSPHATE HYDROLASE PROTEIN"/>
    <property type="match status" value="1"/>
</dbReference>
<dbReference type="HOGENOM" id="CLU_061199_2_0_11"/>
<dbReference type="RefSeq" id="WP_013421694.1">
    <property type="nucleotide sequence ID" value="NC_014666.1"/>
</dbReference>
<organism evidence="1 2">
    <name type="scientific">Pseudofrankia inefficax (strain DSM 45817 / CECT 9037 / DDB 130130 / EuI1c)</name>
    <name type="common">Frankia inefficax</name>
    <dbReference type="NCBI Taxonomy" id="298654"/>
    <lineage>
        <taxon>Bacteria</taxon>
        <taxon>Bacillati</taxon>
        <taxon>Actinomycetota</taxon>
        <taxon>Actinomycetes</taxon>
        <taxon>Frankiales</taxon>
        <taxon>Frankiaceae</taxon>
        <taxon>Pseudofrankia</taxon>
    </lineage>
</organism>
<gene>
    <name evidence="1" type="ordered locus">FraEuI1c_0489</name>
</gene>
<reference evidence="1 2" key="1">
    <citation type="submission" date="2010-10" db="EMBL/GenBank/DDBJ databases">
        <title>Complete sequence of Frankia sp. EuI1c.</title>
        <authorList>
            <consortium name="US DOE Joint Genome Institute"/>
            <person name="Lucas S."/>
            <person name="Copeland A."/>
            <person name="Lapidus A."/>
            <person name="Cheng J.-F."/>
            <person name="Bruce D."/>
            <person name="Goodwin L."/>
            <person name="Pitluck S."/>
            <person name="Chertkov O."/>
            <person name="Detter J.C."/>
            <person name="Han C."/>
            <person name="Tapia R."/>
            <person name="Land M."/>
            <person name="Hauser L."/>
            <person name="Jeffries C."/>
            <person name="Kyrpides N."/>
            <person name="Ivanova N."/>
            <person name="Mikhailova N."/>
            <person name="Beauchemin N."/>
            <person name="Sen A."/>
            <person name="Sur S.A."/>
            <person name="Gtari M."/>
            <person name="Wall L."/>
            <person name="Tisa L."/>
            <person name="Woyke T."/>
        </authorList>
    </citation>
    <scope>NUCLEOTIDE SEQUENCE [LARGE SCALE GENOMIC DNA]</scope>
    <source>
        <strain evidence="2">DSM 45817 / CECT 9037 / EuI1c</strain>
    </source>
</reference>
<protein>
    <recommendedName>
        <fullName evidence="3">Sulfotransferase family protein</fullName>
    </recommendedName>
</protein>
<dbReference type="OrthoDB" id="285690at2"/>